<sequence length="500" mass="52322">MRSMDATTGTGPLHGVDDIDWSGLAPRGGEIPGLLRDIVGGEGAQRGVDDAVAELFDLIRFPAPSYTAAPQVADFLVSIACHPGTPADWRSRPLSLLLELLAPAATTLVPQPRDDSLWRDEVAWAAESDIAKVRDQYRTWLHEVPDEQQFRRMRVRVDTAAREDGTALLQAELGVYDTVLARTADLLTLLDGQDNRRGVDPPAEWACYILAFLPGAADDVYPVLLRHVGKPADLSRPASSAPPGSLAALANAASQPASSGSGDLLSAELFALGMLAPADDPAVTVALAHEMAGGHLYNSFAAAVAMVQIHGPKTPQECFTRIANGRRTSPGYRGLFGDSWPHCGETPPEVLGFLALGRAGGQGVAERVGVLPAALTADGTTRAAVAGSALEMVLGPRVEAEEEADPGADLDDDTLKVLWTLAELSPEAWEESGIGEVVGAWGLPEDREGFCAFAGVDDEEDTAHEAEGTPPAAQGGPAAPQTGQPQPGGLLARLFGGGGR</sequence>
<feature type="compositionally biased region" description="Low complexity" evidence="1">
    <location>
        <begin position="468"/>
        <end position="494"/>
    </location>
</feature>
<organism evidence="2 3">
    <name type="scientific">Streptomonospora litoralis</name>
    <dbReference type="NCBI Taxonomy" id="2498135"/>
    <lineage>
        <taxon>Bacteria</taxon>
        <taxon>Bacillati</taxon>
        <taxon>Actinomycetota</taxon>
        <taxon>Actinomycetes</taxon>
        <taxon>Streptosporangiales</taxon>
        <taxon>Nocardiopsidaceae</taxon>
        <taxon>Streptomonospora</taxon>
    </lineage>
</organism>
<evidence type="ECO:0000313" key="2">
    <source>
        <dbReference type="EMBL" id="QBI52998.1"/>
    </source>
</evidence>
<dbReference type="AlphaFoldDB" id="A0A4P6PXR4"/>
<keyword evidence="3" id="KW-1185">Reference proteome</keyword>
<evidence type="ECO:0000313" key="3">
    <source>
        <dbReference type="Proteomes" id="UP000292235"/>
    </source>
</evidence>
<accession>A0A4P6PXR4</accession>
<dbReference type="KEGG" id="strr:EKD16_05990"/>
<protein>
    <submittedName>
        <fullName evidence="2">Uncharacterized protein</fullName>
    </submittedName>
</protein>
<evidence type="ECO:0000256" key="1">
    <source>
        <dbReference type="SAM" id="MobiDB-lite"/>
    </source>
</evidence>
<feature type="compositionally biased region" description="Polar residues" evidence="1">
    <location>
        <begin position="1"/>
        <end position="10"/>
    </location>
</feature>
<proteinExistence type="predicted"/>
<name>A0A4P6PXR4_9ACTN</name>
<gene>
    <name evidence="2" type="ORF">EKD16_05990</name>
</gene>
<feature type="region of interest" description="Disordered" evidence="1">
    <location>
        <begin position="1"/>
        <end position="21"/>
    </location>
</feature>
<reference evidence="2 3" key="1">
    <citation type="submission" date="2019-02" db="EMBL/GenBank/DDBJ databases">
        <authorList>
            <person name="Khodamoradi S."/>
            <person name="Hahnke R.L."/>
            <person name="Kaempfer P."/>
            <person name="Schumann P."/>
            <person name="Rohde M."/>
            <person name="Steinert M."/>
            <person name="Luzhetskyy A."/>
            <person name="Wink J."/>
            <person name="Ruckert C."/>
        </authorList>
    </citation>
    <scope>NUCLEOTIDE SEQUENCE [LARGE SCALE GENOMIC DNA]</scope>
    <source>
        <strain evidence="2 3">M2</strain>
    </source>
</reference>
<dbReference type="EMBL" id="CP036455">
    <property type="protein sequence ID" value="QBI52998.1"/>
    <property type="molecule type" value="Genomic_DNA"/>
</dbReference>
<feature type="region of interest" description="Disordered" evidence="1">
    <location>
        <begin position="460"/>
        <end position="500"/>
    </location>
</feature>
<dbReference type="Proteomes" id="UP000292235">
    <property type="component" value="Chromosome"/>
</dbReference>